<sequence length="1202" mass="135463">MEIYYLQNLSYFGWIVLYCWCILSLFSPKIVPVEVVGVRAADELDSGFVVTEESHTWDHFHYSGSSSNGSQNLSPNISQERSHVKSNNSQLRIFNLNEKAKFWGCYHYWSALEFIENSNNNNFFKELYRKDVNPDRCKQACQNSDYAGAELFMIRGTECTCTKWIYFAKTRVRDEYCNITCPGIGEDAISQESSCGGNLVVSVYCIYENDVNCKENVAKKEQIEGYSLEYMQDKRNELEERISDSKQCLMCTMDGGDCFRTGGFSQPHDYFPQNNPLACILNCRQRMEINGREKDFVVAYLTWRYSSPGLQLPVCFCREKYPVNESFELVNEENCNQPCPLSQDADDICGSSENIQYVSAFIINDYGIEIPEPEPEETQSGSTNGTTEATTEKADTTTTTTTTTMTTTTRRPVPITTRVALTTPTTTRPSSSCPQKCVSTYQGVTWEGCPEEIVRKPCQNGSDGLAYESWKCLRNCSFENSAPDSSNCSTPWYHDMFDEFNKTLEQNDQTLPKESAQQLLKTMETKVKPTENNTRPYYGHEIKNIAGLIYQIVNASVKHVNLSELHDLLQNSVTLSSLLLKNKQPWEELANISHRLEAGNTFLKNIEESVFTLSNLVKQNKYIASFESGNLPKDQFLVSYGTGSRTEETVLTFPIDPSQQSSFIQLGQGWEDLVEIPDYVGYLIDPRHYKDIFLADLTNFLKNTGGDPSFSKVLNSKLMSLTIKGLASSGSQSGNLGGKKVRITFQHDVQAWGSEAQNIPRKLHANETRKAALGSAVCVYWSVGENKWSSNGCQLISSTRTHTICECNHLTSFAVLMDSHNYVGKDFALEILTLILCPISVVCLLISVIIFTVVNAIQCHRTTITKHLCSCLMIGMILLLLLVDRNYFFLPMGVCVAVGIMTHYIYLAAFTWMAIEGIHLYQMVVHVFDSGRSRTTMYRIIAYGIPVLIVGTTCVVGFLLDHHPYGGEIFCWLEGPYIWSFIIPVVVVVMGNMIILFVALKTAYEMKTTTATSQARQRRYKTWIRGCFSITVLLGITWMPGFVILSNSITVSKIAAYVFVIFNASQGIFLFIFHCLMNEKVRFAAERNLSLPSWLSMTSNSNSKEPSQNGYRSENMRAYCSEASKSIRHNGNENAWSKSPTSSGTSDPRIGSSGLRLEPNILDKHYSNYPDIVQERAYQVRTSDSGLSDSSQKSLVSTTRRR</sequence>
<feature type="transmembrane region" description="Helical" evidence="9">
    <location>
        <begin position="831"/>
        <end position="857"/>
    </location>
</feature>
<feature type="region of interest" description="Disordered" evidence="8">
    <location>
        <begin position="1130"/>
        <end position="1155"/>
    </location>
</feature>
<evidence type="ECO:0000259" key="11">
    <source>
        <dbReference type="PROSITE" id="PS50261"/>
    </source>
</evidence>
<dbReference type="PANTHER" id="PTHR12011:SF465">
    <property type="entry name" value="GPS DOMAIN-CONTAINING PROTEIN"/>
    <property type="match status" value="1"/>
</dbReference>
<dbReference type="GO" id="GO:0007166">
    <property type="term" value="P:cell surface receptor signaling pathway"/>
    <property type="evidence" value="ECO:0007669"/>
    <property type="project" value="InterPro"/>
</dbReference>
<evidence type="ECO:0000259" key="10">
    <source>
        <dbReference type="PROSITE" id="PS50221"/>
    </source>
</evidence>
<feature type="compositionally biased region" description="Polar residues" evidence="8">
    <location>
        <begin position="1132"/>
        <end position="1146"/>
    </location>
</feature>
<feature type="domain" description="G-protein coupled receptors family 2 profile 2" evidence="11">
    <location>
        <begin position="829"/>
        <end position="1078"/>
    </location>
</feature>
<evidence type="ECO:0000256" key="3">
    <source>
        <dbReference type="ARBA" id="ARBA00022692"/>
    </source>
</evidence>
<dbReference type="SUPFAM" id="SSF81321">
    <property type="entry name" value="Family A G protein-coupled receptor-like"/>
    <property type="match status" value="1"/>
</dbReference>
<dbReference type="AlphaFoldDB" id="A0A8J2KK17"/>
<evidence type="ECO:0000256" key="9">
    <source>
        <dbReference type="SAM" id="Phobius"/>
    </source>
</evidence>
<evidence type="ECO:0000313" key="13">
    <source>
        <dbReference type="Proteomes" id="UP000708208"/>
    </source>
</evidence>
<reference evidence="12" key="1">
    <citation type="submission" date="2021-06" db="EMBL/GenBank/DDBJ databases">
        <authorList>
            <person name="Hodson N. C."/>
            <person name="Mongue J. A."/>
            <person name="Jaron S. K."/>
        </authorList>
    </citation>
    <scope>NUCLEOTIDE SEQUENCE</scope>
</reference>
<organism evidence="12 13">
    <name type="scientific">Allacma fusca</name>
    <dbReference type="NCBI Taxonomy" id="39272"/>
    <lineage>
        <taxon>Eukaryota</taxon>
        <taxon>Metazoa</taxon>
        <taxon>Ecdysozoa</taxon>
        <taxon>Arthropoda</taxon>
        <taxon>Hexapoda</taxon>
        <taxon>Collembola</taxon>
        <taxon>Symphypleona</taxon>
        <taxon>Sminthuridae</taxon>
        <taxon>Allacma</taxon>
    </lineage>
</organism>
<feature type="region of interest" description="Disordered" evidence="8">
    <location>
        <begin position="371"/>
        <end position="408"/>
    </location>
</feature>
<name>A0A8J2KK17_9HEXA</name>
<feature type="transmembrane region" description="Helical" evidence="9">
    <location>
        <begin position="936"/>
        <end position="958"/>
    </location>
</feature>
<keyword evidence="3 9" id="KW-0812">Transmembrane</keyword>
<dbReference type="FunFam" id="1.20.1070.10:FF:000058">
    <property type="entry name" value="Adhesion G protein-coupled receptor F5"/>
    <property type="match status" value="1"/>
</dbReference>
<keyword evidence="5 9" id="KW-0472">Membrane</keyword>
<dbReference type="SMART" id="SM00303">
    <property type="entry name" value="GPS"/>
    <property type="match status" value="1"/>
</dbReference>
<accession>A0A8J2KK17</accession>
<comment type="subcellular location">
    <subcellularLocation>
        <location evidence="1">Membrane</location>
        <topology evidence="1">Multi-pass membrane protein</topology>
    </subcellularLocation>
</comment>
<keyword evidence="13" id="KW-1185">Reference proteome</keyword>
<dbReference type="InterPro" id="IPR017981">
    <property type="entry name" value="GPCR_2-like_7TM"/>
</dbReference>
<feature type="compositionally biased region" description="Low complexity" evidence="8">
    <location>
        <begin position="63"/>
        <end position="74"/>
    </location>
</feature>
<evidence type="ECO:0000256" key="1">
    <source>
        <dbReference type="ARBA" id="ARBA00004141"/>
    </source>
</evidence>
<dbReference type="InterPro" id="IPR000203">
    <property type="entry name" value="GPS"/>
</dbReference>
<dbReference type="GO" id="GO:0005886">
    <property type="term" value="C:plasma membrane"/>
    <property type="evidence" value="ECO:0007669"/>
    <property type="project" value="TreeGrafter"/>
</dbReference>
<feature type="region of interest" description="Disordered" evidence="8">
    <location>
        <begin position="62"/>
        <end position="83"/>
    </location>
</feature>
<feature type="transmembrane region" description="Helical" evidence="9">
    <location>
        <begin position="1054"/>
        <end position="1077"/>
    </location>
</feature>
<proteinExistence type="inferred from homology"/>
<keyword evidence="4 9" id="KW-1133">Transmembrane helix</keyword>
<feature type="compositionally biased region" description="Low complexity" evidence="8">
    <location>
        <begin position="1183"/>
        <end position="1202"/>
    </location>
</feature>
<feature type="transmembrane region" description="Helical" evidence="9">
    <location>
        <begin position="978"/>
        <end position="1001"/>
    </location>
</feature>
<keyword evidence="7" id="KW-0325">Glycoprotein</keyword>
<dbReference type="Pfam" id="PF01825">
    <property type="entry name" value="GPS"/>
    <property type="match status" value="1"/>
</dbReference>
<feature type="transmembrane region" description="Helical" evidence="9">
    <location>
        <begin position="889"/>
        <end position="915"/>
    </location>
</feature>
<protein>
    <submittedName>
        <fullName evidence="12">Uncharacterized protein</fullName>
    </submittedName>
</protein>
<comment type="caution">
    <text evidence="12">The sequence shown here is derived from an EMBL/GenBank/DDBJ whole genome shotgun (WGS) entry which is preliminary data.</text>
</comment>
<dbReference type="InterPro" id="IPR057244">
    <property type="entry name" value="GAIN_B"/>
</dbReference>
<evidence type="ECO:0000256" key="7">
    <source>
        <dbReference type="ARBA" id="ARBA00023180"/>
    </source>
</evidence>
<dbReference type="OrthoDB" id="1100386at2759"/>
<gene>
    <name evidence="12" type="ORF">AFUS01_LOCUS25077</name>
</gene>
<dbReference type="EMBL" id="CAJVCH010319316">
    <property type="protein sequence ID" value="CAG7786512.1"/>
    <property type="molecule type" value="Genomic_DNA"/>
</dbReference>
<comment type="similarity">
    <text evidence="2">Belongs to the G-protein coupled receptor 2 family. Adhesion G-protein coupled receptor (ADGR) subfamily.</text>
</comment>
<dbReference type="Proteomes" id="UP000708208">
    <property type="component" value="Unassembled WGS sequence"/>
</dbReference>
<dbReference type="Pfam" id="PF00002">
    <property type="entry name" value="7tm_2"/>
    <property type="match status" value="1"/>
</dbReference>
<feature type="compositionally biased region" description="Low complexity" evidence="8">
    <location>
        <begin position="396"/>
        <end position="408"/>
    </location>
</feature>
<dbReference type="PANTHER" id="PTHR12011">
    <property type="entry name" value="ADHESION G-PROTEIN COUPLED RECEPTOR"/>
    <property type="match status" value="1"/>
</dbReference>
<evidence type="ECO:0000256" key="8">
    <source>
        <dbReference type="SAM" id="MobiDB-lite"/>
    </source>
</evidence>
<dbReference type="GO" id="GO:0004930">
    <property type="term" value="F:G protein-coupled receptor activity"/>
    <property type="evidence" value="ECO:0007669"/>
    <property type="project" value="InterPro"/>
</dbReference>
<evidence type="ECO:0000313" key="12">
    <source>
        <dbReference type="EMBL" id="CAG7786512.1"/>
    </source>
</evidence>
<feature type="transmembrane region" description="Helical" evidence="9">
    <location>
        <begin position="864"/>
        <end position="883"/>
    </location>
</feature>
<feature type="transmembrane region" description="Helical" evidence="9">
    <location>
        <begin position="1022"/>
        <end position="1042"/>
    </location>
</feature>
<keyword evidence="6" id="KW-1015">Disulfide bond</keyword>
<evidence type="ECO:0000256" key="4">
    <source>
        <dbReference type="ARBA" id="ARBA00022989"/>
    </source>
</evidence>
<evidence type="ECO:0000256" key="2">
    <source>
        <dbReference type="ARBA" id="ARBA00007343"/>
    </source>
</evidence>
<dbReference type="PROSITE" id="PS50221">
    <property type="entry name" value="GAIN_B"/>
    <property type="match status" value="1"/>
</dbReference>
<feature type="domain" description="GAIN-B" evidence="10">
    <location>
        <begin position="594"/>
        <end position="823"/>
    </location>
</feature>
<evidence type="ECO:0000256" key="6">
    <source>
        <dbReference type="ARBA" id="ARBA00023157"/>
    </source>
</evidence>
<feature type="region of interest" description="Disordered" evidence="8">
    <location>
        <begin position="1180"/>
        <end position="1202"/>
    </location>
</feature>
<dbReference type="PROSITE" id="PS50261">
    <property type="entry name" value="G_PROTEIN_RECEP_F2_4"/>
    <property type="match status" value="1"/>
</dbReference>
<dbReference type="InterPro" id="IPR000832">
    <property type="entry name" value="GPCR_2_secretin-like"/>
</dbReference>
<evidence type="ECO:0000256" key="5">
    <source>
        <dbReference type="ARBA" id="ARBA00023136"/>
    </source>
</evidence>